<keyword evidence="3" id="KW-0804">Transcription</keyword>
<dbReference type="Gene3D" id="1.10.10.60">
    <property type="entry name" value="Homeodomain-like"/>
    <property type="match status" value="1"/>
</dbReference>
<keyword evidence="1" id="KW-0805">Transcription regulation</keyword>
<comment type="caution">
    <text evidence="5">The sequence shown here is derived from an EMBL/GenBank/DDBJ whole genome shotgun (WGS) entry which is preliminary data.</text>
</comment>
<keyword evidence="2" id="KW-0238">DNA-binding</keyword>
<dbReference type="SMART" id="SM00342">
    <property type="entry name" value="HTH_ARAC"/>
    <property type="match status" value="1"/>
</dbReference>
<dbReference type="InterPro" id="IPR018060">
    <property type="entry name" value="HTH_AraC"/>
</dbReference>
<evidence type="ECO:0000256" key="3">
    <source>
        <dbReference type="ARBA" id="ARBA00023163"/>
    </source>
</evidence>
<dbReference type="EMBL" id="SRMP02000023">
    <property type="protein sequence ID" value="MFN0292470.1"/>
    <property type="molecule type" value="Genomic_DNA"/>
</dbReference>
<dbReference type="Pfam" id="PF12833">
    <property type="entry name" value="HTH_18"/>
    <property type="match status" value="1"/>
</dbReference>
<gene>
    <name evidence="5" type="ORF">E5L68_013780</name>
</gene>
<evidence type="ECO:0000256" key="2">
    <source>
        <dbReference type="ARBA" id="ARBA00023125"/>
    </source>
</evidence>
<organism evidence="5 6">
    <name type="scientific">Pedobacter helvus</name>
    <dbReference type="NCBI Taxonomy" id="2563444"/>
    <lineage>
        <taxon>Bacteria</taxon>
        <taxon>Pseudomonadati</taxon>
        <taxon>Bacteroidota</taxon>
        <taxon>Sphingobacteriia</taxon>
        <taxon>Sphingobacteriales</taxon>
        <taxon>Sphingobacteriaceae</taxon>
        <taxon>Pedobacter</taxon>
    </lineage>
</organism>
<evidence type="ECO:0000313" key="5">
    <source>
        <dbReference type="EMBL" id="MFN0292470.1"/>
    </source>
</evidence>
<dbReference type="RefSeq" id="WP_138728514.1">
    <property type="nucleotide sequence ID" value="NZ_SRMP02000023.1"/>
</dbReference>
<dbReference type="PANTHER" id="PTHR43280:SF32">
    <property type="entry name" value="TRANSCRIPTIONAL REGULATORY PROTEIN"/>
    <property type="match status" value="1"/>
</dbReference>
<dbReference type="InterPro" id="IPR009057">
    <property type="entry name" value="Homeodomain-like_sf"/>
</dbReference>
<proteinExistence type="predicted"/>
<sequence length="298" mass="34776">MGNTDGKQGCKTEKYWPADKLQSENGHFNVFRLDSSIANGEKSIPYGRRDFYKITLVAGKGKFLYADKIVEVQRYTVAFSNPQIPYGWEEGETVTSGYFCVFNQAFFHQYGNLKNYTLFQPDGNHVFELHQDQMDYYTGLFNRMFDEINSDYIHKYDVLRTVVFEMIHTALKMQPNTKWEKLEINASQRVTTLFLELLERQFPIENSRQALTLRFAKDYATKLNIHTNYLNRSVKETTGKTTSQIIAERVYQEAKLLLKQTSCGVAEIAYVLGFSEATHFNNFFKKHHKTSPTLFRKF</sequence>
<evidence type="ECO:0000313" key="6">
    <source>
        <dbReference type="Proteomes" id="UP001517367"/>
    </source>
</evidence>
<evidence type="ECO:0000259" key="4">
    <source>
        <dbReference type="PROSITE" id="PS01124"/>
    </source>
</evidence>
<dbReference type="PANTHER" id="PTHR43280">
    <property type="entry name" value="ARAC-FAMILY TRANSCRIPTIONAL REGULATOR"/>
    <property type="match status" value="1"/>
</dbReference>
<name>A0ABW9JJ58_9SPHI</name>
<keyword evidence="6" id="KW-1185">Reference proteome</keyword>
<feature type="domain" description="HTH araC/xylS-type" evidence="4">
    <location>
        <begin position="188"/>
        <end position="298"/>
    </location>
</feature>
<reference evidence="5 6" key="1">
    <citation type="submission" date="2024-12" db="EMBL/GenBank/DDBJ databases">
        <authorList>
            <person name="Hu S."/>
        </authorList>
    </citation>
    <scope>NUCLEOTIDE SEQUENCE [LARGE SCALE GENOMIC DNA]</scope>
    <source>
        <strain evidence="5 6">P-25</strain>
    </source>
</reference>
<evidence type="ECO:0000256" key="1">
    <source>
        <dbReference type="ARBA" id="ARBA00023015"/>
    </source>
</evidence>
<accession>A0ABW9JJ58</accession>
<protein>
    <submittedName>
        <fullName evidence="5">Helix-turn-helix domain-containing protein</fullName>
    </submittedName>
</protein>
<dbReference type="Proteomes" id="UP001517367">
    <property type="component" value="Unassembled WGS sequence"/>
</dbReference>
<dbReference type="SUPFAM" id="SSF46689">
    <property type="entry name" value="Homeodomain-like"/>
    <property type="match status" value="1"/>
</dbReference>
<dbReference type="PROSITE" id="PS01124">
    <property type="entry name" value="HTH_ARAC_FAMILY_2"/>
    <property type="match status" value="1"/>
</dbReference>